<name>A0A1S7RDF8_AGRTU</name>
<accession>A0A1S7RDF8</accession>
<reference evidence="1 2" key="1">
    <citation type="submission" date="2016-01" db="EMBL/GenBank/DDBJ databases">
        <authorList>
            <person name="Oliw E.H."/>
        </authorList>
    </citation>
    <scope>NUCLEOTIDE SEQUENCE [LARGE SCALE GENOMIC DNA]</scope>
    <source>
        <strain evidence="1 2">Kerr 14</strain>
    </source>
</reference>
<dbReference type="AlphaFoldDB" id="A0A1S7RDF8"/>
<dbReference type="EMBL" id="FBWC01000023">
    <property type="protein sequence ID" value="CUX50953.1"/>
    <property type="molecule type" value="Genomic_DNA"/>
</dbReference>
<evidence type="ECO:0000313" key="2">
    <source>
        <dbReference type="Proteomes" id="UP000191897"/>
    </source>
</evidence>
<protein>
    <submittedName>
        <fullName evidence="1">Uncharacterized protein</fullName>
    </submittedName>
</protein>
<gene>
    <name evidence="1" type="ORF">AGR4C_Lc130115</name>
</gene>
<proteinExistence type="predicted"/>
<sequence>MIVHQQPFRCKSLKLMGFLHFNRNRNTGVFVSEGAVVPTFSSSLILKTGLRIKNM</sequence>
<evidence type="ECO:0000313" key="1">
    <source>
        <dbReference type="EMBL" id="CUX50953.1"/>
    </source>
</evidence>
<organism evidence="1 2">
    <name type="scientific">Agrobacterium tumefaciens str. Kerr 14</name>
    <dbReference type="NCBI Taxonomy" id="1183424"/>
    <lineage>
        <taxon>Bacteria</taxon>
        <taxon>Pseudomonadati</taxon>
        <taxon>Pseudomonadota</taxon>
        <taxon>Alphaproteobacteria</taxon>
        <taxon>Hyphomicrobiales</taxon>
        <taxon>Rhizobiaceae</taxon>
        <taxon>Rhizobium/Agrobacterium group</taxon>
        <taxon>Agrobacterium</taxon>
        <taxon>Agrobacterium tumefaciens complex</taxon>
    </lineage>
</organism>
<dbReference type="Proteomes" id="UP000191897">
    <property type="component" value="Unassembled WGS sequence"/>
</dbReference>